<dbReference type="PANTHER" id="PTHR33361">
    <property type="entry name" value="GLR0591 PROTEIN"/>
    <property type="match status" value="1"/>
</dbReference>
<accession>A0ABV7T4G2</accession>
<dbReference type="RefSeq" id="WP_386364210.1">
    <property type="nucleotide sequence ID" value="NZ_JBHRXZ010000022.1"/>
</dbReference>
<dbReference type="EMBL" id="JBHRXZ010000022">
    <property type="protein sequence ID" value="MFC3608030.1"/>
    <property type="molecule type" value="Genomic_DNA"/>
</dbReference>
<evidence type="ECO:0000313" key="2">
    <source>
        <dbReference type="Proteomes" id="UP001595630"/>
    </source>
</evidence>
<dbReference type="Proteomes" id="UP001595630">
    <property type="component" value="Unassembled WGS sequence"/>
</dbReference>
<dbReference type="PANTHER" id="PTHR33361:SF16">
    <property type="entry name" value="DUF885 DOMAIN-CONTAINING PROTEIN"/>
    <property type="match status" value="1"/>
</dbReference>
<dbReference type="Pfam" id="PF05960">
    <property type="entry name" value="DUF885"/>
    <property type="match status" value="1"/>
</dbReference>
<gene>
    <name evidence="1" type="ORF">ACFOMF_09605</name>
</gene>
<reference evidence="2" key="1">
    <citation type="journal article" date="2019" name="Int. J. Syst. Evol. Microbiol.">
        <title>The Global Catalogue of Microorganisms (GCM) 10K type strain sequencing project: providing services to taxonomists for standard genome sequencing and annotation.</title>
        <authorList>
            <consortium name="The Broad Institute Genomics Platform"/>
            <consortium name="The Broad Institute Genome Sequencing Center for Infectious Disease"/>
            <person name="Wu L."/>
            <person name="Ma J."/>
        </authorList>
    </citation>
    <scope>NUCLEOTIDE SEQUENCE [LARGE SCALE GENOMIC DNA]</scope>
    <source>
        <strain evidence="2">KCTC 42447</strain>
    </source>
</reference>
<proteinExistence type="predicted"/>
<protein>
    <submittedName>
        <fullName evidence="1">DUF885 domain-containing protein</fullName>
    </submittedName>
</protein>
<dbReference type="InterPro" id="IPR010281">
    <property type="entry name" value="DUF885"/>
</dbReference>
<comment type="caution">
    <text evidence="1">The sequence shown here is derived from an EMBL/GenBank/DDBJ whole genome shotgun (WGS) entry which is preliminary data.</text>
</comment>
<keyword evidence="2" id="KW-1185">Reference proteome</keyword>
<evidence type="ECO:0000313" key="1">
    <source>
        <dbReference type="EMBL" id="MFC3608030.1"/>
    </source>
</evidence>
<name>A0ABV7T4G2_9GAMM</name>
<organism evidence="1 2">
    <name type="scientific">Stutzerimonas tarimensis</name>
    <dbReference type="NCBI Taxonomy" id="1507735"/>
    <lineage>
        <taxon>Bacteria</taxon>
        <taxon>Pseudomonadati</taxon>
        <taxon>Pseudomonadota</taxon>
        <taxon>Gammaproteobacteria</taxon>
        <taxon>Pseudomonadales</taxon>
        <taxon>Pseudomonadaceae</taxon>
        <taxon>Stutzerimonas</taxon>
    </lineage>
</organism>
<sequence length="574" mass="65674">MSPGANPQLHQFFEEAFEARIERSPQTLTTLGIRRRADELDDYSDAARVAEHDLVATQLEELERFDPALLCVEDRLSHEMFRYDAQALLDGFRFRHHGYLVNQKFGLHTDFPAFMINMHRVADVADARAYIARLGAFDRACNQVIIELERREAVGMVPPAYLFPQMIGDCRAFVADGDPQAVEGNPLYRDLADKLDRLGNLPTAERQALLQEAARALSESVLPAYRRLAAFLERQKPRAAGEAGAWALPDGDAWYRFCLARETTTELSADDIHELGLREVMRLQEEILGLRSGLGVDGSLADLFEHARENPDFYYPDSDAGRARYLAEMKATVAAMEPRLPELFNRLPQDELLIKPVEPHREKTAGLAFYQGPSTDGSRPGIFYLNLHDMRQLPTFATEALAYHEALPGHHMQFAIANRLHHLPSFRRYAWYNAYIEGWGLYSELIPREMGLYQDPWSDFGRLVQELKRACRLVVDTGIHARRWTRQQAIDYLYCNTPSSTGQVINEVDRYLVMPGQATTYTVGMAEILRLRRRLREAMGERFDLRRFHDELLRHGALPLTLLERQMNAWAQNG</sequence>